<dbReference type="AlphaFoldDB" id="A0A4D6WML8"/>
<keyword evidence="1" id="KW-0812">Transmembrane</keyword>
<reference evidence="2" key="1">
    <citation type="journal article" date="2019" name="Mol. Phylogenet. Evol.">
        <title>Morphological evolution and classification of the red algal order Ceramiales inferred using plastid phylogenomics.</title>
        <authorList>
            <person name="Diaz-Tapia P."/>
            <person name="Pasella M.M."/>
            <person name="Verbruggen H."/>
            <person name="Maggs C.A."/>
        </authorList>
    </citation>
    <scope>NUCLEOTIDE SEQUENCE</scope>
    <source>
        <strain evidence="2">PD2956</strain>
    </source>
</reference>
<accession>A0A4D6WML8</accession>
<proteinExistence type="predicted"/>
<organism evidence="2">
    <name type="scientific">Antithamnionella ternifolia</name>
    <dbReference type="NCBI Taxonomy" id="207919"/>
    <lineage>
        <taxon>Eukaryota</taxon>
        <taxon>Rhodophyta</taxon>
        <taxon>Florideophyceae</taxon>
        <taxon>Rhodymeniophycidae</taxon>
        <taxon>Ceramiales</taxon>
        <taxon>Ceramiaceae</taxon>
        <taxon>Antithamnionella</taxon>
    </lineage>
</organism>
<sequence>MHFSENILIFRLYLVIAILFLIPICFIITKELINSILYLIVVKRIKRISIQQTNNTDIVRLLQYYLKRQKWLTCILMLESYKTTDRINYFNLLGICYQKVACYIVAEYYYLKATKHDSTNITILQNLATIYKLLYKEYELKKICDVILSLDSNNSLAKKYLNIE</sequence>
<gene>
    <name evidence="2" type="primary">ycf37</name>
</gene>
<geneLocation type="plastid" evidence="2"/>
<evidence type="ECO:0000313" key="2">
    <source>
        <dbReference type="EMBL" id="QCI04061.1"/>
    </source>
</evidence>
<dbReference type="SUPFAM" id="SSF48452">
    <property type="entry name" value="TPR-like"/>
    <property type="match status" value="1"/>
</dbReference>
<dbReference type="EMBL" id="MK814608">
    <property type="protein sequence ID" value="QCI04061.1"/>
    <property type="molecule type" value="Genomic_DNA"/>
</dbReference>
<feature type="transmembrane region" description="Helical" evidence="1">
    <location>
        <begin position="12"/>
        <end position="41"/>
    </location>
</feature>
<evidence type="ECO:0000256" key="1">
    <source>
        <dbReference type="SAM" id="Phobius"/>
    </source>
</evidence>
<dbReference type="Gene3D" id="1.25.40.10">
    <property type="entry name" value="Tetratricopeptide repeat domain"/>
    <property type="match status" value="1"/>
</dbReference>
<dbReference type="InterPro" id="IPR011990">
    <property type="entry name" value="TPR-like_helical_dom_sf"/>
</dbReference>
<keyword evidence="2" id="KW-0934">Plastid</keyword>
<protein>
    <submittedName>
        <fullName evidence="2">Uncharacterized protein</fullName>
    </submittedName>
</protein>
<keyword evidence="1" id="KW-0472">Membrane</keyword>
<name>A0A4D6WML8_9FLOR</name>
<reference evidence="2" key="2">
    <citation type="submission" date="2019-04" db="EMBL/GenBank/DDBJ databases">
        <authorList>
            <person name="Pasella M."/>
        </authorList>
    </citation>
    <scope>NUCLEOTIDE SEQUENCE</scope>
    <source>
        <strain evidence="2">PD2956</strain>
    </source>
</reference>
<keyword evidence="1" id="KW-1133">Transmembrane helix</keyword>